<dbReference type="PANTHER" id="PTHR38134:SF2">
    <property type="entry name" value="GALACTOKINASE"/>
    <property type="match status" value="1"/>
</dbReference>
<accession>A0A4R3JXT6</accession>
<dbReference type="RefSeq" id="WP_126458584.1">
    <property type="nucleotide sequence ID" value="NZ_AP018721.1"/>
</dbReference>
<protein>
    <recommendedName>
        <fullName evidence="3">UDP:flavonoid glycosyltransferase YjiC (YdhE family)</fullName>
    </recommendedName>
</protein>
<sequence length="356" mass="38866">MHLLVAVSHHGLGHLAQAAPLLDRLRQLKPDLRFTMYSALPRAALAARIAPPFDHIAQAADCGMAMHDALRVDRVASLACYREFHRDWPQRVAQEAARLVDLAVDAVLSDVAYLPLAAAQSLGQRSAALCSLNWADIVQAYLGDAPEMAAPLTQMRMAYRGADLFLRLEPAMPMTDLANAVSVPPVAGRGRSRRGELRARLNLPSNQRLVLLGMGGIGYACDLAVWPRTRGITWLAPGAWCRGHPDCIAFDKLDWPFLDLLAGVDALVTKPGYGSFVEAVLHAVPVLYLDRPDWPEAPCLKAWLHAQGRALRIEEAELNGLNLLEKLNELWGLPARPAPPADGVEQAATHLLTWLA</sequence>
<organism evidence="1 2">
    <name type="scientific">Sulfuritortus calidifontis</name>
    <dbReference type="NCBI Taxonomy" id="1914471"/>
    <lineage>
        <taxon>Bacteria</taxon>
        <taxon>Pseudomonadati</taxon>
        <taxon>Pseudomonadota</taxon>
        <taxon>Betaproteobacteria</taxon>
        <taxon>Nitrosomonadales</taxon>
        <taxon>Thiobacillaceae</taxon>
        <taxon>Sulfuritortus</taxon>
    </lineage>
</organism>
<evidence type="ECO:0008006" key="3">
    <source>
        <dbReference type="Google" id="ProtNLM"/>
    </source>
</evidence>
<dbReference type="EMBL" id="SLZY01000002">
    <property type="protein sequence ID" value="TCS73352.1"/>
    <property type="molecule type" value="Genomic_DNA"/>
</dbReference>
<name>A0A4R3JXT6_9PROT</name>
<evidence type="ECO:0000313" key="2">
    <source>
        <dbReference type="Proteomes" id="UP000295135"/>
    </source>
</evidence>
<keyword evidence="2" id="KW-1185">Reference proteome</keyword>
<dbReference type="AlphaFoldDB" id="A0A4R3JXT6"/>
<dbReference type="PANTHER" id="PTHR38134">
    <property type="entry name" value="SLR1395 PROTEIN"/>
    <property type="match status" value="1"/>
</dbReference>
<dbReference type="Proteomes" id="UP000295135">
    <property type="component" value="Unassembled WGS sequence"/>
</dbReference>
<dbReference type="SUPFAM" id="SSF53756">
    <property type="entry name" value="UDP-Glycosyltransferase/glycogen phosphorylase"/>
    <property type="match status" value="1"/>
</dbReference>
<proteinExistence type="predicted"/>
<dbReference type="InterPro" id="IPR053205">
    <property type="entry name" value="GHMP_kinase_L-arabinokinase"/>
</dbReference>
<comment type="caution">
    <text evidence="1">The sequence shown here is derived from an EMBL/GenBank/DDBJ whole genome shotgun (WGS) entry which is preliminary data.</text>
</comment>
<gene>
    <name evidence="1" type="ORF">EDC61_102122</name>
</gene>
<evidence type="ECO:0000313" key="1">
    <source>
        <dbReference type="EMBL" id="TCS73352.1"/>
    </source>
</evidence>
<dbReference type="Gene3D" id="3.40.50.2000">
    <property type="entry name" value="Glycogen Phosphorylase B"/>
    <property type="match status" value="1"/>
</dbReference>
<reference evidence="1 2" key="1">
    <citation type="submission" date="2019-03" db="EMBL/GenBank/DDBJ databases">
        <title>Genomic Encyclopedia of Type Strains, Phase IV (KMG-IV): sequencing the most valuable type-strain genomes for metagenomic binning, comparative biology and taxonomic classification.</title>
        <authorList>
            <person name="Goeker M."/>
        </authorList>
    </citation>
    <scope>NUCLEOTIDE SEQUENCE [LARGE SCALE GENOMIC DNA]</scope>
    <source>
        <strain evidence="1 2">DSM 103923</strain>
    </source>
</reference>
<dbReference type="OrthoDB" id="503106at2"/>